<evidence type="ECO:0000313" key="3">
    <source>
        <dbReference type="Proteomes" id="UP000237105"/>
    </source>
</evidence>
<protein>
    <submittedName>
        <fullName evidence="2">Uncharacterized protein</fullName>
    </submittedName>
</protein>
<keyword evidence="3" id="KW-1185">Reference proteome</keyword>
<dbReference type="OrthoDB" id="10322280at2759"/>
<dbReference type="EMBL" id="JXTB01000292">
    <property type="protein sequence ID" value="PON47599.1"/>
    <property type="molecule type" value="Genomic_DNA"/>
</dbReference>
<evidence type="ECO:0000313" key="2">
    <source>
        <dbReference type="EMBL" id="PON47599.1"/>
    </source>
</evidence>
<reference evidence="3" key="1">
    <citation type="submission" date="2016-06" db="EMBL/GenBank/DDBJ databases">
        <title>Parallel loss of symbiosis genes in relatives of nitrogen-fixing non-legume Parasponia.</title>
        <authorList>
            <person name="Van Velzen R."/>
            <person name="Holmer R."/>
            <person name="Bu F."/>
            <person name="Rutten L."/>
            <person name="Van Zeijl A."/>
            <person name="Liu W."/>
            <person name="Santuari L."/>
            <person name="Cao Q."/>
            <person name="Sharma T."/>
            <person name="Shen D."/>
            <person name="Roswanjaya Y."/>
            <person name="Wardhani T."/>
            <person name="Kalhor M.S."/>
            <person name="Jansen J."/>
            <person name="Van den Hoogen J."/>
            <person name="Gungor B."/>
            <person name="Hartog M."/>
            <person name="Hontelez J."/>
            <person name="Verver J."/>
            <person name="Yang W.-C."/>
            <person name="Schijlen E."/>
            <person name="Repin R."/>
            <person name="Schilthuizen M."/>
            <person name="Schranz E."/>
            <person name="Heidstra R."/>
            <person name="Miyata K."/>
            <person name="Fedorova E."/>
            <person name="Kohlen W."/>
            <person name="Bisseling T."/>
            <person name="Smit S."/>
            <person name="Geurts R."/>
        </authorList>
    </citation>
    <scope>NUCLEOTIDE SEQUENCE [LARGE SCALE GENOMIC DNA]</scope>
    <source>
        <strain evidence="3">cv. WU1-14</strain>
    </source>
</reference>
<dbReference type="Proteomes" id="UP000237105">
    <property type="component" value="Unassembled WGS sequence"/>
</dbReference>
<accession>A0A2P5BFR1</accession>
<feature type="compositionally biased region" description="Polar residues" evidence="1">
    <location>
        <begin position="50"/>
        <end position="59"/>
    </location>
</feature>
<evidence type="ECO:0000256" key="1">
    <source>
        <dbReference type="SAM" id="MobiDB-lite"/>
    </source>
</evidence>
<dbReference type="AlphaFoldDB" id="A0A2P5BFR1"/>
<name>A0A2P5BFR1_PARAD</name>
<organism evidence="2 3">
    <name type="scientific">Parasponia andersonii</name>
    <name type="common">Sponia andersonii</name>
    <dbReference type="NCBI Taxonomy" id="3476"/>
    <lineage>
        <taxon>Eukaryota</taxon>
        <taxon>Viridiplantae</taxon>
        <taxon>Streptophyta</taxon>
        <taxon>Embryophyta</taxon>
        <taxon>Tracheophyta</taxon>
        <taxon>Spermatophyta</taxon>
        <taxon>Magnoliopsida</taxon>
        <taxon>eudicotyledons</taxon>
        <taxon>Gunneridae</taxon>
        <taxon>Pentapetalae</taxon>
        <taxon>rosids</taxon>
        <taxon>fabids</taxon>
        <taxon>Rosales</taxon>
        <taxon>Cannabaceae</taxon>
        <taxon>Parasponia</taxon>
    </lineage>
</organism>
<comment type="caution">
    <text evidence="2">The sequence shown here is derived from an EMBL/GenBank/DDBJ whole genome shotgun (WGS) entry which is preliminary data.</text>
</comment>
<gene>
    <name evidence="2" type="ORF">PanWU01x14_243580</name>
</gene>
<feature type="region of interest" description="Disordered" evidence="1">
    <location>
        <begin position="31"/>
        <end position="59"/>
    </location>
</feature>
<sequence>MVGTRQYVVGTSTRVCGKVYSECQTQHCSKSGAGLDKTHQSTAHCRGKPSTLSVPGLTS</sequence>
<proteinExistence type="predicted"/>